<dbReference type="CDD" id="cd18675">
    <property type="entry name" value="PIN_SpAst1-like"/>
    <property type="match status" value="1"/>
</dbReference>
<dbReference type="Pfam" id="PF12813">
    <property type="entry name" value="XPG_I_2"/>
    <property type="match status" value="1"/>
</dbReference>
<dbReference type="PANTHER" id="PTHR15665:SF1">
    <property type="entry name" value="PROTEIN ASTEROID HOMOLOG 1"/>
    <property type="match status" value="1"/>
</dbReference>
<dbReference type="InterPro" id="IPR026832">
    <property type="entry name" value="Asteroid"/>
</dbReference>
<accession>A0A177A9U9</accession>
<dbReference type="InterPro" id="IPR029060">
    <property type="entry name" value="PIN-like_dom_sf"/>
</dbReference>
<gene>
    <name evidence="4" type="ORF">VC83_06115</name>
</gene>
<dbReference type="SUPFAM" id="SSF88723">
    <property type="entry name" value="PIN domain-like"/>
    <property type="match status" value="1"/>
</dbReference>
<dbReference type="VEuPathDB" id="FungiDB:GMDG_06560"/>
<dbReference type="GeneID" id="36289177"/>
<evidence type="ECO:0000259" key="3">
    <source>
        <dbReference type="Pfam" id="PF12813"/>
    </source>
</evidence>
<dbReference type="RefSeq" id="XP_024324190.1">
    <property type="nucleotide sequence ID" value="XM_024469720.1"/>
</dbReference>
<organism evidence="4">
    <name type="scientific">Pseudogymnoascus destructans</name>
    <dbReference type="NCBI Taxonomy" id="655981"/>
    <lineage>
        <taxon>Eukaryota</taxon>
        <taxon>Fungi</taxon>
        <taxon>Dikarya</taxon>
        <taxon>Ascomycota</taxon>
        <taxon>Pezizomycotina</taxon>
        <taxon>Leotiomycetes</taxon>
        <taxon>Thelebolales</taxon>
        <taxon>Thelebolaceae</taxon>
        <taxon>Pseudogymnoascus</taxon>
    </lineage>
</organism>
<comment type="similarity">
    <text evidence="1">Belongs to the asteroid family.</text>
</comment>
<evidence type="ECO:0000256" key="1">
    <source>
        <dbReference type="ARBA" id="ARBA00007398"/>
    </source>
</evidence>
<reference evidence="4" key="1">
    <citation type="submission" date="2016-03" db="EMBL/GenBank/DDBJ databases">
        <title>Updated assembly of Pseudogymnoascus destructans, the fungus causing white-nose syndrome of bats.</title>
        <authorList>
            <person name="Palmer J.M."/>
            <person name="Drees K.P."/>
            <person name="Foster J.T."/>
            <person name="Lindner D.L."/>
        </authorList>
    </citation>
    <scope>NUCLEOTIDE SEQUENCE [LARGE SCALE GENOMIC DNA]</scope>
    <source>
        <strain evidence="4">20631-21</strain>
    </source>
</reference>
<dbReference type="eggNOG" id="ENOG502S2DC">
    <property type="taxonomic scope" value="Eukaryota"/>
</dbReference>
<sequence>MGIPHLITHLRPYSENTNFNGQNVIIDGPGFAYHIFHTCLAEEPEARNPFEAFPSYKKIGDAAIRWLEELEGFGVEVKKIYFDGFLPASKKKTRSSRLMNYTKQLALYHEAWPQVIPSGNAQQKPKGRRSSMFDHKSSAAVSGHVPAIPFLVPAILEKLLASQRFQGITSVSPGEADLYCARYVKDHGGTVLTGDSDLLVHDLGALGSVSFFKDLEVSEQFNIKTIRCFQYTPALIVERLDLNRSYGLKSFAFEMVMDPHASLPKLKQKSKDIKAVTDYPGMYTDFVKEYEALSKEVHTTELPEADSAKSLRAVLRTLDPRISEYVLQFPRAAEAAERPFPSSVQPAENGNSVDMFLPFLLDCPSKTSAWEMSTAVRQLAYGVMNLTEPKENHVVAVVEHRRQQKGSRGREWQLPTYGEIEEASAGLVELAESIGKKMPGLSDFGLWRAIALHQDLVFSSSAGKQSLGSLIIESGVGSRRLSWDTIHFSAQLQGSFYSFRMLKQILGVALVSQNSENISEALKSLSKLLESLPDLQATPDVHADLEPFKSSADRKALLAVKTLLNIGGQDITDNHNPKSTKKDKKNKRKRAQGSSASVEVTKRPNNMFDLLGST</sequence>
<proteinExistence type="inferred from homology"/>
<dbReference type="EMBL" id="KV441395">
    <property type="protein sequence ID" value="OAF58906.1"/>
    <property type="molecule type" value="Genomic_DNA"/>
</dbReference>
<feature type="domain" description="Asteroid" evidence="3">
    <location>
        <begin position="148"/>
        <end position="410"/>
    </location>
</feature>
<feature type="compositionally biased region" description="Basic residues" evidence="2">
    <location>
        <begin position="578"/>
        <end position="591"/>
    </location>
</feature>
<dbReference type="AlphaFoldDB" id="A0A177A9U9"/>
<feature type="region of interest" description="Disordered" evidence="2">
    <location>
        <begin position="569"/>
        <end position="614"/>
    </location>
</feature>
<protein>
    <recommendedName>
        <fullName evidence="3">Asteroid domain-containing protein</fullName>
    </recommendedName>
</protein>
<dbReference type="OrthoDB" id="5297549at2759"/>
<evidence type="ECO:0000256" key="2">
    <source>
        <dbReference type="SAM" id="MobiDB-lite"/>
    </source>
</evidence>
<dbReference type="InterPro" id="IPR039436">
    <property type="entry name" value="Asteroid_dom"/>
</dbReference>
<evidence type="ECO:0000313" key="4">
    <source>
        <dbReference type="EMBL" id="OAF58906.1"/>
    </source>
</evidence>
<dbReference type="Gene3D" id="3.40.50.1010">
    <property type="entry name" value="5'-nuclease"/>
    <property type="match status" value="1"/>
</dbReference>
<dbReference type="Proteomes" id="UP000077154">
    <property type="component" value="Unassembled WGS sequence"/>
</dbReference>
<dbReference type="PANTHER" id="PTHR15665">
    <property type="entry name" value="ASTEROID PROTEIN"/>
    <property type="match status" value="1"/>
</dbReference>
<name>A0A177A9U9_9PEZI</name>